<protein>
    <recommendedName>
        <fullName evidence="3">CHAT domain-containing protein</fullName>
    </recommendedName>
</protein>
<gene>
    <name evidence="1" type="ordered locus">Mlg_1795</name>
</gene>
<organism evidence="1 2">
    <name type="scientific">Alkalilimnicola ehrlichii (strain ATCC BAA-1101 / DSM 17681 / MLHE-1)</name>
    <dbReference type="NCBI Taxonomy" id="187272"/>
    <lineage>
        <taxon>Bacteria</taxon>
        <taxon>Pseudomonadati</taxon>
        <taxon>Pseudomonadota</taxon>
        <taxon>Gammaproteobacteria</taxon>
        <taxon>Chromatiales</taxon>
        <taxon>Ectothiorhodospiraceae</taxon>
        <taxon>Alkalilimnicola</taxon>
    </lineage>
</organism>
<evidence type="ECO:0000313" key="1">
    <source>
        <dbReference type="EMBL" id="ABI57139.1"/>
    </source>
</evidence>
<dbReference type="HOGENOM" id="CLU_070338_0_0_6"/>
<dbReference type="eggNOG" id="ENOG50330S3">
    <property type="taxonomic scope" value="Bacteria"/>
</dbReference>
<evidence type="ECO:0000313" key="2">
    <source>
        <dbReference type="Proteomes" id="UP000001962"/>
    </source>
</evidence>
<sequence>MSGNIFNKLWVIESLPSGELRTGKNLFDNQLDKAKQVQQDLVVEFAEPITKSELFDVLEKIRNEALSGIYPMIHFECHGCEDGLGTASGELVEWDEIREILIEINRATKLNLMIVIAACNGAHLIKASTRLDAAPFWAIIGPEVEVTAGHIQDNFGRFYESFFFDLDGDKAIGILNEGAEHQDRTYHFLSAAGLFSRAYRAYYKSHCVGKGKKERVERLVSEAMKNPDVKRRGVAWARQQVKKGLASEDQHFDKLRKRFFFIADFPENDARFPLSKDDIVAT</sequence>
<dbReference type="AlphaFoldDB" id="Q0A7P8"/>
<evidence type="ECO:0008006" key="3">
    <source>
        <dbReference type="Google" id="ProtNLM"/>
    </source>
</evidence>
<dbReference type="EMBL" id="CP000453">
    <property type="protein sequence ID" value="ABI57139.1"/>
    <property type="molecule type" value="Genomic_DNA"/>
</dbReference>
<keyword evidence="2" id="KW-1185">Reference proteome</keyword>
<reference evidence="2" key="1">
    <citation type="submission" date="2006-08" db="EMBL/GenBank/DDBJ databases">
        <title>Complete sequence of Alkalilimnicola ehrilichei MLHE-1.</title>
        <authorList>
            <person name="Copeland A."/>
            <person name="Lucas S."/>
            <person name="Lapidus A."/>
            <person name="Barry K."/>
            <person name="Detter J.C."/>
            <person name="Glavina del Rio T."/>
            <person name="Hammon N."/>
            <person name="Israni S."/>
            <person name="Dalin E."/>
            <person name="Tice H."/>
            <person name="Pitluck S."/>
            <person name="Sims D."/>
            <person name="Brettin T."/>
            <person name="Bruce D."/>
            <person name="Han C."/>
            <person name="Tapia R."/>
            <person name="Gilna P."/>
            <person name="Schmutz J."/>
            <person name="Larimer F."/>
            <person name="Land M."/>
            <person name="Hauser L."/>
            <person name="Kyrpides N."/>
            <person name="Mikhailova N."/>
            <person name="Oremland R.S."/>
            <person name="Hoeft S.E."/>
            <person name="Switzer-Blum J."/>
            <person name="Kulp T."/>
            <person name="King G."/>
            <person name="Tabita R."/>
            <person name="Witte B."/>
            <person name="Santini J.M."/>
            <person name="Basu P."/>
            <person name="Hollibaugh J.T."/>
            <person name="Xie G."/>
            <person name="Stolz J.F."/>
            <person name="Richardson P."/>
        </authorList>
    </citation>
    <scope>NUCLEOTIDE SEQUENCE [LARGE SCALE GENOMIC DNA]</scope>
    <source>
        <strain evidence="2">ATCC BAA-1101 / DSM 17681 / MLHE-1</strain>
    </source>
</reference>
<name>Q0A7P8_ALKEH</name>
<proteinExistence type="predicted"/>
<dbReference type="Proteomes" id="UP000001962">
    <property type="component" value="Chromosome"/>
</dbReference>
<dbReference type="RefSeq" id="WP_011629533.1">
    <property type="nucleotide sequence ID" value="NC_008340.1"/>
</dbReference>
<accession>Q0A7P8</accession>
<dbReference type="KEGG" id="aeh:Mlg_1795"/>
<dbReference type="OrthoDB" id="6045053at2"/>